<dbReference type="PANTHER" id="PTHR12526:SF590">
    <property type="entry name" value="ALPHA-MALTOSE-1-PHOSPHATE SYNTHASE"/>
    <property type="match status" value="1"/>
</dbReference>
<dbReference type="SUPFAM" id="SSF53756">
    <property type="entry name" value="UDP-Glycosyltransferase/glycogen phosphorylase"/>
    <property type="match status" value="1"/>
</dbReference>
<keyword evidence="3" id="KW-1185">Reference proteome</keyword>
<dbReference type="Gene3D" id="3.40.50.2000">
    <property type="entry name" value="Glycogen Phosphorylase B"/>
    <property type="match status" value="1"/>
</dbReference>
<dbReference type="GO" id="GO:0016757">
    <property type="term" value="F:glycosyltransferase activity"/>
    <property type="evidence" value="ECO:0007669"/>
    <property type="project" value="TreeGrafter"/>
</dbReference>
<protein>
    <submittedName>
        <fullName evidence="2">Glycosyltransferase</fullName>
    </submittedName>
</protein>
<dbReference type="Proteomes" id="UP000503129">
    <property type="component" value="Chromosome"/>
</dbReference>
<dbReference type="Pfam" id="PF00534">
    <property type="entry name" value="Glycos_transf_1"/>
    <property type="match status" value="1"/>
</dbReference>
<dbReference type="RefSeq" id="WP_169266243.1">
    <property type="nucleotide sequence ID" value="NZ_CAWOXK010000001.1"/>
</dbReference>
<proteinExistence type="predicted"/>
<dbReference type="EMBL" id="CP030118">
    <property type="protein sequence ID" value="QDL08869.1"/>
    <property type="molecule type" value="Genomic_DNA"/>
</dbReference>
<dbReference type="PANTHER" id="PTHR12526">
    <property type="entry name" value="GLYCOSYLTRANSFERASE"/>
    <property type="match status" value="1"/>
</dbReference>
<dbReference type="AlphaFoldDB" id="A0A856MFD8"/>
<sequence length="346" mass="38811">MHWTIAAPFINQQNLVNEHWLTRNVPGDRHQFHIVPRSIPLGNWHNQKSSVTGFKSWLIYWQHGMEAMKASEGGVITLFPQLPAVIGMQQRMTGKKRVPVVAWLFNVGTCSSGIRQAIAQYTLKHIDRFVVHTRREIDIYHHWLGIPKERFEFVPFHQSEIPITHQENTTHPFIAALGSAHRDFSTFFQAVSKLNLPTVVASSERALEGLTIPPNVKTPFGIERQDCLDLAQQARINVVPLRPLPQVTAAGQITIVEAMLMGRAVIATRCHGAEDYIQHGETGLLVEPQSVDDLVQAIEMLWNDSALRNRLGQAAKRYAEEHFSCNAAGAALGRILDKVADTAGMY</sequence>
<dbReference type="CDD" id="cd03801">
    <property type="entry name" value="GT4_PimA-like"/>
    <property type="match status" value="1"/>
</dbReference>
<accession>A0A856MFD8</accession>
<organism evidence="2 3">
    <name type="scientific">Brasilonema sennae CENA114</name>
    <dbReference type="NCBI Taxonomy" id="415709"/>
    <lineage>
        <taxon>Bacteria</taxon>
        <taxon>Bacillati</taxon>
        <taxon>Cyanobacteriota</taxon>
        <taxon>Cyanophyceae</taxon>
        <taxon>Nostocales</taxon>
        <taxon>Scytonemataceae</taxon>
        <taxon>Brasilonema</taxon>
        <taxon>Bromeliae group (in: Brasilonema)</taxon>
    </lineage>
</organism>
<dbReference type="KEGG" id="bsen:DP114_14055"/>
<gene>
    <name evidence="2" type="ORF">DP114_14055</name>
</gene>
<evidence type="ECO:0000313" key="2">
    <source>
        <dbReference type="EMBL" id="QDL08869.1"/>
    </source>
</evidence>
<dbReference type="InterPro" id="IPR001296">
    <property type="entry name" value="Glyco_trans_1"/>
</dbReference>
<feature type="domain" description="Glycosyl transferase family 1" evidence="1">
    <location>
        <begin position="208"/>
        <end position="317"/>
    </location>
</feature>
<evidence type="ECO:0000313" key="3">
    <source>
        <dbReference type="Proteomes" id="UP000503129"/>
    </source>
</evidence>
<keyword evidence="2" id="KW-0808">Transferase</keyword>
<name>A0A856MFD8_9CYAN</name>
<reference evidence="2 3" key="1">
    <citation type="submission" date="2018-06" db="EMBL/GenBank/DDBJ databases">
        <title>Comparative genomics of Brasilonema spp. strains.</title>
        <authorList>
            <person name="Alvarenga D.O."/>
            <person name="Fiore M.F."/>
            <person name="Varani A.M."/>
        </authorList>
    </citation>
    <scope>NUCLEOTIDE SEQUENCE [LARGE SCALE GENOMIC DNA]</scope>
    <source>
        <strain evidence="2 3">CENA114</strain>
    </source>
</reference>
<evidence type="ECO:0000259" key="1">
    <source>
        <dbReference type="Pfam" id="PF00534"/>
    </source>
</evidence>